<name>A0A1H2U4T8_9RHOB</name>
<dbReference type="Proteomes" id="UP000183400">
    <property type="component" value="Unassembled WGS sequence"/>
</dbReference>
<dbReference type="SMART" id="SM00903">
    <property type="entry name" value="Flavin_Reduct"/>
    <property type="match status" value="1"/>
</dbReference>
<dbReference type="PANTHER" id="PTHR30466:SF11">
    <property type="entry name" value="FLAVIN-DEPENDENT MONOOXYGENASE, REDUCTASE SUBUNIT HSAB"/>
    <property type="match status" value="1"/>
</dbReference>
<comment type="similarity">
    <text evidence="1">Belongs to the non-flavoprotein flavin reductase family.</text>
</comment>
<dbReference type="GO" id="GO:0010181">
    <property type="term" value="F:FMN binding"/>
    <property type="evidence" value="ECO:0007669"/>
    <property type="project" value="InterPro"/>
</dbReference>
<gene>
    <name evidence="4" type="ORF">SAMN05444358_1011034</name>
</gene>
<proteinExistence type="inferred from homology"/>
<keyword evidence="5" id="KW-1185">Reference proteome</keyword>
<dbReference type="EMBL" id="FNNP01000001">
    <property type="protein sequence ID" value="SDW51232.1"/>
    <property type="molecule type" value="Genomic_DNA"/>
</dbReference>
<evidence type="ECO:0000259" key="3">
    <source>
        <dbReference type="SMART" id="SM00903"/>
    </source>
</evidence>
<dbReference type="SUPFAM" id="SSF50475">
    <property type="entry name" value="FMN-binding split barrel"/>
    <property type="match status" value="1"/>
</dbReference>
<protein>
    <submittedName>
        <fullName evidence="4">NADH-FMN oxidoreductase RutF, flavin reductase (DIM6/NTAB) family</fullName>
    </submittedName>
</protein>
<evidence type="ECO:0000256" key="1">
    <source>
        <dbReference type="ARBA" id="ARBA00008898"/>
    </source>
</evidence>
<evidence type="ECO:0000256" key="2">
    <source>
        <dbReference type="ARBA" id="ARBA00023002"/>
    </source>
</evidence>
<dbReference type="AlphaFoldDB" id="A0A1H2U4T8"/>
<evidence type="ECO:0000313" key="5">
    <source>
        <dbReference type="Proteomes" id="UP000183400"/>
    </source>
</evidence>
<dbReference type="InterPro" id="IPR012349">
    <property type="entry name" value="Split_barrel_FMN-bd"/>
</dbReference>
<reference evidence="5" key="1">
    <citation type="submission" date="2016-10" db="EMBL/GenBank/DDBJ databases">
        <authorList>
            <person name="Varghese N."/>
            <person name="Submissions S."/>
        </authorList>
    </citation>
    <scope>NUCLEOTIDE SEQUENCE [LARGE SCALE GENOMIC DNA]</scope>
    <source>
        <strain evidence="5">DSM 27839</strain>
    </source>
</reference>
<dbReference type="STRING" id="985054.SAMN05444358_1011034"/>
<keyword evidence="2" id="KW-0560">Oxidoreductase</keyword>
<dbReference type="PANTHER" id="PTHR30466">
    <property type="entry name" value="FLAVIN REDUCTASE"/>
    <property type="match status" value="1"/>
</dbReference>
<dbReference type="Gene3D" id="2.30.110.10">
    <property type="entry name" value="Electron Transport, Fmn-binding Protein, Chain A"/>
    <property type="match status" value="1"/>
</dbReference>
<dbReference type="Pfam" id="PF01613">
    <property type="entry name" value="Flavin_Reduct"/>
    <property type="match status" value="1"/>
</dbReference>
<sequence>MTEKTFNPGPEQRLAFREALGCFGTGVTVVTTNTANGPAAITVNSFASVSLDPPLVLWCLDRDSNRYDAFNACEHYAIHVMAQEQHDQALRFARNGFDFSHADWQPDPDGRPRLAECLARFDCRLSSRHEAGDHLILVGEVETVMHRPGQGLIFKRGQFGGFADLI</sequence>
<dbReference type="GO" id="GO:0042602">
    <property type="term" value="F:riboflavin reductase (NADPH) activity"/>
    <property type="evidence" value="ECO:0007669"/>
    <property type="project" value="TreeGrafter"/>
</dbReference>
<feature type="domain" description="Flavin reductase like" evidence="3">
    <location>
        <begin position="20"/>
        <end position="161"/>
    </location>
</feature>
<evidence type="ECO:0000313" key="4">
    <source>
        <dbReference type="EMBL" id="SDW51232.1"/>
    </source>
</evidence>
<dbReference type="RefSeq" id="WP_074736398.1">
    <property type="nucleotide sequence ID" value="NZ_FNNP01000001.1"/>
</dbReference>
<dbReference type="OrthoDB" id="9792858at2"/>
<dbReference type="InterPro" id="IPR002563">
    <property type="entry name" value="Flavin_Rdtase-like_dom"/>
</dbReference>
<organism evidence="4 5">
    <name type="scientific">Ruegeria halocynthiae</name>
    <dbReference type="NCBI Taxonomy" id="985054"/>
    <lineage>
        <taxon>Bacteria</taxon>
        <taxon>Pseudomonadati</taxon>
        <taxon>Pseudomonadota</taxon>
        <taxon>Alphaproteobacteria</taxon>
        <taxon>Rhodobacterales</taxon>
        <taxon>Roseobacteraceae</taxon>
        <taxon>Ruegeria</taxon>
    </lineage>
</organism>
<dbReference type="InterPro" id="IPR050268">
    <property type="entry name" value="NADH-dep_flavin_reductase"/>
</dbReference>
<accession>A0A1H2U4T8</accession>